<proteinExistence type="predicted"/>
<feature type="compositionally biased region" description="Low complexity" evidence="1">
    <location>
        <begin position="20"/>
        <end position="47"/>
    </location>
</feature>
<feature type="non-terminal residue" evidence="2">
    <location>
        <position position="303"/>
    </location>
</feature>
<feature type="region of interest" description="Disordered" evidence="1">
    <location>
        <begin position="1"/>
        <end position="47"/>
    </location>
</feature>
<name>A0ABN9XI10_9DINO</name>
<sequence length="303" mass="32457">RRGRPSGGEGSAPMGPHGEGPVAPQAGLALAPPGWRAGGEAEAGAGWRAADGRWRALGAAELPPGWATEEAEPEPPGSEACFAALLHGDCDQWLAYACVLGRRLKETSPGPDRAARRAQGLSPARSRSPGPVQISALGTAEFRRASFASGPRVIAAATAHSAGDVLRASARGRRSAKHLVLSTVLGAKVRMPQDRVAQVEAMVQEVQTRDVATYLPEQYYLAERIADWTNLGSAWNWEVWPEWDDPGFLVPRAKALRQAREGGWSGYYVAGSTPSPQAVLQQVRVWHFSGNGVDETAPWWFQD</sequence>
<feature type="compositionally biased region" description="Gly residues" evidence="1">
    <location>
        <begin position="1"/>
        <end position="10"/>
    </location>
</feature>
<dbReference type="EMBL" id="CAUYUJ010020568">
    <property type="protein sequence ID" value="CAK0899223.1"/>
    <property type="molecule type" value="Genomic_DNA"/>
</dbReference>
<accession>A0ABN9XI10</accession>
<dbReference type="Proteomes" id="UP001189429">
    <property type="component" value="Unassembled WGS sequence"/>
</dbReference>
<evidence type="ECO:0000313" key="3">
    <source>
        <dbReference type="Proteomes" id="UP001189429"/>
    </source>
</evidence>
<organism evidence="2 3">
    <name type="scientific">Prorocentrum cordatum</name>
    <dbReference type="NCBI Taxonomy" id="2364126"/>
    <lineage>
        <taxon>Eukaryota</taxon>
        <taxon>Sar</taxon>
        <taxon>Alveolata</taxon>
        <taxon>Dinophyceae</taxon>
        <taxon>Prorocentrales</taxon>
        <taxon>Prorocentraceae</taxon>
        <taxon>Prorocentrum</taxon>
    </lineage>
</organism>
<feature type="non-terminal residue" evidence="2">
    <location>
        <position position="1"/>
    </location>
</feature>
<protein>
    <submittedName>
        <fullName evidence="2">Uncharacterized protein</fullName>
    </submittedName>
</protein>
<reference evidence="2" key="1">
    <citation type="submission" date="2023-10" db="EMBL/GenBank/DDBJ databases">
        <authorList>
            <person name="Chen Y."/>
            <person name="Shah S."/>
            <person name="Dougan E. K."/>
            <person name="Thang M."/>
            <person name="Chan C."/>
        </authorList>
    </citation>
    <scope>NUCLEOTIDE SEQUENCE [LARGE SCALE GENOMIC DNA]</scope>
</reference>
<evidence type="ECO:0000313" key="2">
    <source>
        <dbReference type="EMBL" id="CAK0899223.1"/>
    </source>
</evidence>
<evidence type="ECO:0000256" key="1">
    <source>
        <dbReference type="SAM" id="MobiDB-lite"/>
    </source>
</evidence>
<keyword evidence="3" id="KW-1185">Reference proteome</keyword>
<feature type="region of interest" description="Disordered" evidence="1">
    <location>
        <begin position="107"/>
        <end position="132"/>
    </location>
</feature>
<gene>
    <name evidence="2" type="ORF">PCOR1329_LOCUS76789</name>
</gene>
<comment type="caution">
    <text evidence="2">The sequence shown here is derived from an EMBL/GenBank/DDBJ whole genome shotgun (WGS) entry which is preliminary data.</text>
</comment>